<reference evidence="3" key="1">
    <citation type="journal article" date="2014" name="Front. Microbiol.">
        <title>High frequency of phylogenetically diverse reductive dehalogenase-homologous genes in deep subseafloor sedimentary metagenomes.</title>
        <authorList>
            <person name="Kawai M."/>
            <person name="Futagami T."/>
            <person name="Toyoda A."/>
            <person name="Takaki Y."/>
            <person name="Nishi S."/>
            <person name="Hori S."/>
            <person name="Arai W."/>
            <person name="Tsubouchi T."/>
            <person name="Morono Y."/>
            <person name="Uchiyama I."/>
            <person name="Ito T."/>
            <person name="Fujiyama A."/>
            <person name="Inagaki F."/>
            <person name="Takami H."/>
        </authorList>
    </citation>
    <scope>NUCLEOTIDE SEQUENCE</scope>
    <source>
        <strain evidence="3">Expedition CK06-06</strain>
    </source>
</reference>
<comment type="caution">
    <text evidence="3">The sequence shown here is derived from an EMBL/GenBank/DDBJ whole genome shotgun (WGS) entry which is preliminary data.</text>
</comment>
<evidence type="ECO:0000259" key="2">
    <source>
        <dbReference type="Pfam" id="PF19077"/>
    </source>
</evidence>
<feature type="region of interest" description="Disordered" evidence="1">
    <location>
        <begin position="48"/>
        <end position="78"/>
    </location>
</feature>
<accession>X1W0X8</accession>
<feature type="compositionally biased region" description="Polar residues" evidence="1">
    <location>
        <begin position="50"/>
        <end position="78"/>
    </location>
</feature>
<dbReference type="Gene3D" id="2.60.40.10">
    <property type="entry name" value="Immunoglobulins"/>
    <property type="match status" value="1"/>
</dbReference>
<dbReference type="InterPro" id="IPR044016">
    <property type="entry name" value="Big_13"/>
</dbReference>
<dbReference type="Pfam" id="PF19077">
    <property type="entry name" value="Big_13"/>
    <property type="match status" value="1"/>
</dbReference>
<dbReference type="AlphaFoldDB" id="X1W0X8"/>
<evidence type="ECO:0000256" key="1">
    <source>
        <dbReference type="SAM" id="MobiDB-lite"/>
    </source>
</evidence>
<name>X1W0X8_9ZZZZ</name>
<proteinExistence type="predicted"/>
<organism evidence="3">
    <name type="scientific">marine sediment metagenome</name>
    <dbReference type="NCBI Taxonomy" id="412755"/>
    <lineage>
        <taxon>unclassified sequences</taxon>
        <taxon>metagenomes</taxon>
        <taxon>ecological metagenomes</taxon>
    </lineage>
</organism>
<sequence>MKSIRVKKAGVAVSGSTAKDEDAGTITFTAAAQLSEGTYAIEVTAEDNAGNGTASSTSFTVDATSPTISDLSPADGST</sequence>
<feature type="domain" description="Bacterial Ig-like" evidence="2">
    <location>
        <begin position="4"/>
        <end position="62"/>
    </location>
</feature>
<dbReference type="EMBL" id="BARW01039519">
    <property type="protein sequence ID" value="GAJ20980.1"/>
    <property type="molecule type" value="Genomic_DNA"/>
</dbReference>
<evidence type="ECO:0000313" key="3">
    <source>
        <dbReference type="EMBL" id="GAJ20980.1"/>
    </source>
</evidence>
<protein>
    <recommendedName>
        <fullName evidence="2">Bacterial Ig-like domain-containing protein</fullName>
    </recommendedName>
</protein>
<gene>
    <name evidence="3" type="ORF">S12H4_60156</name>
</gene>
<dbReference type="InterPro" id="IPR013783">
    <property type="entry name" value="Ig-like_fold"/>
</dbReference>
<feature type="non-terminal residue" evidence="3">
    <location>
        <position position="78"/>
    </location>
</feature>